<reference evidence="2" key="1">
    <citation type="submission" date="2018-09" db="EMBL/GenBank/DDBJ databases">
        <title>Yersinia hibernicus sp. nov.</title>
        <authorList>
            <person name="Nguyen S.V."/>
            <person name="Mundanda D.M."/>
            <person name="Anes J."/>
            <person name="Fanning S."/>
        </authorList>
    </citation>
    <scope>NUCLEOTIDE SEQUENCE [LARGE SCALE GENOMIC DNA]</scope>
    <source>
        <strain evidence="2">CFS1934</strain>
    </source>
</reference>
<evidence type="ECO:0000313" key="1">
    <source>
        <dbReference type="EMBL" id="QAX77684.1"/>
    </source>
</evidence>
<keyword evidence="2" id="KW-1185">Reference proteome</keyword>
<gene>
    <name evidence="1" type="ORF">D5F51_03445</name>
</gene>
<proteinExistence type="predicted"/>
<dbReference type="Proteomes" id="UP000288804">
    <property type="component" value="Chromosome"/>
</dbReference>
<protein>
    <submittedName>
        <fullName evidence="1">DUF2190 family protein</fullName>
    </submittedName>
</protein>
<evidence type="ECO:0000313" key="2">
    <source>
        <dbReference type="Proteomes" id="UP000288804"/>
    </source>
</evidence>
<accession>A0ABX5QWY0</accession>
<dbReference type="Pfam" id="PF09956">
    <property type="entry name" value="Phage_cement_2"/>
    <property type="match status" value="1"/>
</dbReference>
<dbReference type="InterPro" id="IPR011231">
    <property type="entry name" value="Phage_VT1-Sakai_H0018"/>
</dbReference>
<organism evidence="1 2">
    <name type="scientific">Yersinia hibernica</name>
    <dbReference type="NCBI Taxonomy" id="2339259"/>
    <lineage>
        <taxon>Bacteria</taxon>
        <taxon>Pseudomonadati</taxon>
        <taxon>Pseudomonadota</taxon>
        <taxon>Gammaproteobacteria</taxon>
        <taxon>Enterobacterales</taxon>
        <taxon>Yersiniaceae</taxon>
        <taxon>Yersinia</taxon>
    </lineage>
</organism>
<name>A0ABX5QWY0_9GAMM</name>
<dbReference type="EMBL" id="CP032487">
    <property type="protein sequence ID" value="QAX77684.1"/>
    <property type="molecule type" value="Genomic_DNA"/>
</dbReference>
<dbReference type="RefSeq" id="WP_129195612.1">
    <property type="nucleotide sequence ID" value="NZ_CP032487.1"/>
</dbReference>
<dbReference type="PIRSF" id="PIRSF030771">
    <property type="entry name" value="UCP030771"/>
    <property type="match status" value="1"/>
</dbReference>
<sequence>MATNFIQEGKTIPITNSGVEIISSGDPVVIGDIIAVALVDISPTVTGDGMAEGVFLLPKLAADVIPAGKKVFLKAGKVQLASADAVAAGCAWAAAAASEAVIAVKING</sequence>